<accession>A0A2I1EJ55</accession>
<dbReference type="EMBL" id="LLXH01000731">
    <property type="protein sequence ID" value="PKC63486.1"/>
    <property type="molecule type" value="Genomic_DNA"/>
</dbReference>
<reference evidence="1 2" key="1">
    <citation type="submission" date="2017-10" db="EMBL/GenBank/DDBJ databases">
        <title>Extensive intraspecific genome diversity in a model arbuscular mycorrhizal fungus.</title>
        <authorList>
            <person name="Chen E.C.H."/>
            <person name="Morin E."/>
            <person name="Baudet D."/>
            <person name="Noel J."/>
            <person name="Ndikumana S."/>
            <person name="Charron P."/>
            <person name="St-Onge C."/>
            <person name="Giorgi J."/>
            <person name="Grigoriev I.V."/>
            <person name="Roux C."/>
            <person name="Martin F.M."/>
            <person name="Corradi N."/>
        </authorList>
    </citation>
    <scope>NUCLEOTIDE SEQUENCE [LARGE SCALE GENOMIC DNA]</scope>
    <source>
        <strain evidence="1 2">A1</strain>
    </source>
</reference>
<dbReference type="OrthoDB" id="2426577at2759"/>
<evidence type="ECO:0000313" key="2">
    <source>
        <dbReference type="Proteomes" id="UP000232688"/>
    </source>
</evidence>
<evidence type="ECO:0000313" key="1">
    <source>
        <dbReference type="EMBL" id="PKC63486.1"/>
    </source>
</evidence>
<name>A0A2I1EJ55_9GLOM</name>
<gene>
    <name evidence="1" type="ORF">RhiirA1_396770</name>
</gene>
<protein>
    <submittedName>
        <fullName evidence="1">Uncharacterized protein</fullName>
    </submittedName>
</protein>
<organism evidence="1 2">
    <name type="scientific">Rhizophagus irregularis</name>
    <dbReference type="NCBI Taxonomy" id="588596"/>
    <lineage>
        <taxon>Eukaryota</taxon>
        <taxon>Fungi</taxon>
        <taxon>Fungi incertae sedis</taxon>
        <taxon>Mucoromycota</taxon>
        <taxon>Glomeromycotina</taxon>
        <taxon>Glomeromycetes</taxon>
        <taxon>Glomerales</taxon>
        <taxon>Glomeraceae</taxon>
        <taxon>Rhizophagus</taxon>
    </lineage>
</organism>
<reference evidence="1 2" key="2">
    <citation type="submission" date="2017-10" db="EMBL/GenBank/DDBJ databases">
        <title>Genome analyses suggest a sexual origin of heterokaryosis in a supposedly ancient asexual fungus.</title>
        <authorList>
            <person name="Corradi N."/>
            <person name="Sedzielewska K."/>
            <person name="Noel J."/>
            <person name="Charron P."/>
            <person name="Farinelli L."/>
            <person name="Marton T."/>
            <person name="Kruger M."/>
            <person name="Pelin A."/>
            <person name="Brachmann A."/>
            <person name="Corradi N."/>
        </authorList>
    </citation>
    <scope>NUCLEOTIDE SEQUENCE [LARGE SCALE GENOMIC DNA]</scope>
    <source>
        <strain evidence="1 2">A1</strain>
    </source>
</reference>
<sequence length="157" mass="18032">MTQPSKASKEYIRETDKPPVLENDGAVLNFINNGERYSPRNDQDLCKILQLFVTNKSFNFTVLIETPSKPFSDWSFPKVCELYGISNVPNPDIDVFPVFTCGSTDLNSDKSKTMVEHLMAEIKLRQDVTPLNKENEETKSIFLTAIWLRIWSLVLQR</sequence>
<dbReference type="AlphaFoldDB" id="A0A2I1EJ55"/>
<dbReference type="VEuPathDB" id="FungiDB:RhiirA1_396770"/>
<proteinExistence type="predicted"/>
<comment type="caution">
    <text evidence="1">The sequence shown here is derived from an EMBL/GenBank/DDBJ whole genome shotgun (WGS) entry which is preliminary data.</text>
</comment>
<dbReference type="Proteomes" id="UP000232688">
    <property type="component" value="Unassembled WGS sequence"/>
</dbReference>